<feature type="chain" id="PRO_5038741319" evidence="1">
    <location>
        <begin position="32"/>
        <end position="437"/>
    </location>
</feature>
<dbReference type="Proteomes" id="UP000198852">
    <property type="component" value="Unassembled WGS sequence"/>
</dbReference>
<feature type="signal peptide" evidence="1">
    <location>
        <begin position="1"/>
        <end position="31"/>
    </location>
</feature>
<evidence type="ECO:0000256" key="1">
    <source>
        <dbReference type="SAM" id="SignalP"/>
    </source>
</evidence>
<evidence type="ECO:0000313" key="3">
    <source>
        <dbReference type="EMBL" id="SFS31804.1"/>
    </source>
</evidence>
<proteinExistence type="predicted"/>
<accession>A0A1I6NV80</accession>
<reference evidence="4" key="1">
    <citation type="submission" date="2016-10" db="EMBL/GenBank/DDBJ databases">
        <authorList>
            <person name="Varghese N."/>
            <person name="Submissions S."/>
        </authorList>
    </citation>
    <scope>NUCLEOTIDE SEQUENCE [LARGE SCALE GENOMIC DNA]</scope>
    <source>
        <strain evidence="4">DSM 44771</strain>
    </source>
</reference>
<evidence type="ECO:0000313" key="4">
    <source>
        <dbReference type="Proteomes" id="UP000198852"/>
    </source>
</evidence>
<dbReference type="SUPFAM" id="SSF53474">
    <property type="entry name" value="alpha/beta-Hydrolases"/>
    <property type="match status" value="1"/>
</dbReference>
<gene>
    <name evidence="3" type="ORF">SAMN05660874_00158</name>
</gene>
<dbReference type="AlphaFoldDB" id="A0A1I6NV80"/>
<evidence type="ECO:0000259" key="2">
    <source>
        <dbReference type="Pfam" id="PF12697"/>
    </source>
</evidence>
<sequence>MRAFRRSWGRALATITTVLAVPAIIPSVADGAVVEDGRDFGTPTRAPGKTCPFVGDLPVRLPAVAVPAGTLPALPEPSVPSTIHGELCMSEAARDRVAAGGEPPAVLLLVHGLTYGTWYWDSPFQPGTYSTVNRLIERGYATLNIDRVGAGRSGHPLSALITPNAAAETVHQLITRLRGGDVGGTRYPRVGLVGHSYGTAVVWLESALHNDADLVIGTGYSNRFRLEQGVNLLSTMLPAALHPVLPPAPWKADPGYLGSRPGTRPQLPFFHKPGTDPAMLAVDDRLQNPMTVTEPLALSREYDGTHKGIRIPTFLINGRHDDFVCGPGGSSCRTTAGVDDTPEELERAGSALADYEAPGFHPHACLRAAVIPAAGHNLALHRNSHQATDTIAHFADQAMGPTGANAAPYRSACSTRPATAADTLPDLTRLIPDLLPQ</sequence>
<dbReference type="EMBL" id="FOZX01000001">
    <property type="protein sequence ID" value="SFS31804.1"/>
    <property type="molecule type" value="Genomic_DNA"/>
</dbReference>
<dbReference type="RefSeq" id="WP_175547884.1">
    <property type="nucleotide sequence ID" value="NZ_FOZX01000001.1"/>
</dbReference>
<dbReference type="InterPro" id="IPR029058">
    <property type="entry name" value="AB_hydrolase_fold"/>
</dbReference>
<keyword evidence="1" id="KW-0732">Signal</keyword>
<dbReference type="GO" id="GO:0003824">
    <property type="term" value="F:catalytic activity"/>
    <property type="evidence" value="ECO:0007669"/>
    <property type="project" value="UniProtKB-ARBA"/>
</dbReference>
<organism evidence="3 4">
    <name type="scientific">Saccharopolyspora flava</name>
    <dbReference type="NCBI Taxonomy" id="95161"/>
    <lineage>
        <taxon>Bacteria</taxon>
        <taxon>Bacillati</taxon>
        <taxon>Actinomycetota</taxon>
        <taxon>Actinomycetes</taxon>
        <taxon>Pseudonocardiales</taxon>
        <taxon>Pseudonocardiaceae</taxon>
        <taxon>Saccharopolyspora</taxon>
    </lineage>
</organism>
<dbReference type="STRING" id="95161.SAMN05660874_00158"/>
<dbReference type="InterPro" id="IPR000073">
    <property type="entry name" value="AB_hydrolase_1"/>
</dbReference>
<dbReference type="Pfam" id="PF12697">
    <property type="entry name" value="Abhydrolase_6"/>
    <property type="match status" value="1"/>
</dbReference>
<protein>
    <submittedName>
        <fullName evidence="3">Pimeloyl-ACP methyl ester carboxylesterase</fullName>
    </submittedName>
</protein>
<dbReference type="Gene3D" id="3.40.50.1820">
    <property type="entry name" value="alpha/beta hydrolase"/>
    <property type="match status" value="1"/>
</dbReference>
<feature type="domain" description="AB hydrolase-1" evidence="2">
    <location>
        <begin position="107"/>
        <end position="381"/>
    </location>
</feature>
<keyword evidence="4" id="KW-1185">Reference proteome</keyword>
<name>A0A1I6NV80_9PSEU</name>